<sequence length="100" mass="10651">MSLHLAVRRSLSVLCASLMLSACGGELEEPIAETHGEQSSPGEAAMKPGAPGSDESLVDCFIYTCPRTGRTYSGPTDYAARHRCELNCGNFCTYTSNVCV</sequence>
<dbReference type="RefSeq" id="WP_002636359.1">
    <property type="nucleotide sequence ID" value="NZ_CP012109.1"/>
</dbReference>
<evidence type="ECO:0000256" key="1">
    <source>
        <dbReference type="SAM" id="MobiDB-lite"/>
    </source>
</evidence>
<protein>
    <recommendedName>
        <fullName evidence="5">Lipoprotein</fullName>
    </recommendedName>
</protein>
<feature type="signal peptide" evidence="2">
    <location>
        <begin position="1"/>
        <end position="24"/>
    </location>
</feature>
<dbReference type="AlphaFoldDB" id="A0A0H4WYQ4"/>
<dbReference type="Proteomes" id="UP000009026">
    <property type="component" value="Chromosome"/>
</dbReference>
<keyword evidence="4" id="KW-1185">Reference proteome</keyword>
<gene>
    <name evidence="3" type="ORF">A176_004851</name>
</gene>
<dbReference type="EMBL" id="CP012109">
    <property type="protein sequence ID" value="AKQ67939.1"/>
    <property type="molecule type" value="Genomic_DNA"/>
</dbReference>
<feature type="region of interest" description="Disordered" evidence="1">
    <location>
        <begin position="31"/>
        <end position="54"/>
    </location>
</feature>
<name>A0A0H4WYQ4_9BACT</name>
<keyword evidence="2" id="KW-0732">Signal</keyword>
<evidence type="ECO:0008006" key="5">
    <source>
        <dbReference type="Google" id="ProtNLM"/>
    </source>
</evidence>
<dbReference type="PATRIC" id="fig|1297742.4.peg.4897"/>
<feature type="chain" id="PRO_5005212142" description="Lipoprotein" evidence="2">
    <location>
        <begin position="25"/>
        <end position="100"/>
    </location>
</feature>
<accession>A0A0H4WYQ4</accession>
<reference evidence="3 4" key="1">
    <citation type="journal article" date="2016" name="PLoS ONE">
        <title>Complete Genome Sequence and Comparative Genomics of a Novel Myxobacterium Myxococcus hansupus.</title>
        <authorList>
            <person name="Sharma G."/>
            <person name="Narwani T."/>
            <person name="Subramanian S."/>
        </authorList>
    </citation>
    <scope>NUCLEOTIDE SEQUENCE [LARGE SCALE GENOMIC DNA]</scope>
    <source>
        <strain evidence="4">mixupus</strain>
    </source>
</reference>
<evidence type="ECO:0000256" key="2">
    <source>
        <dbReference type="SAM" id="SignalP"/>
    </source>
</evidence>
<proteinExistence type="predicted"/>
<dbReference type="KEGG" id="mym:A176_004851"/>
<organism evidence="3 4">
    <name type="scientific">Pseudomyxococcus hansupus</name>
    <dbReference type="NCBI Taxonomy" id="1297742"/>
    <lineage>
        <taxon>Bacteria</taxon>
        <taxon>Pseudomonadati</taxon>
        <taxon>Myxococcota</taxon>
        <taxon>Myxococcia</taxon>
        <taxon>Myxococcales</taxon>
        <taxon>Cystobacterineae</taxon>
        <taxon>Myxococcaceae</taxon>
        <taxon>Pseudomyxococcus</taxon>
    </lineage>
</organism>
<evidence type="ECO:0000313" key="3">
    <source>
        <dbReference type="EMBL" id="AKQ67939.1"/>
    </source>
</evidence>
<evidence type="ECO:0000313" key="4">
    <source>
        <dbReference type="Proteomes" id="UP000009026"/>
    </source>
</evidence>